<protein>
    <submittedName>
        <fullName evidence="2">Protein FAM59A</fullName>
    </submittedName>
</protein>
<dbReference type="PANTHER" id="PTHR34659:SF1">
    <property type="entry name" value="PROTEIN EGT2"/>
    <property type="match status" value="1"/>
</dbReference>
<proteinExistence type="predicted"/>
<evidence type="ECO:0000313" key="2">
    <source>
        <dbReference type="EMBL" id="JAT44330.1"/>
    </source>
</evidence>
<organism evidence="2">
    <name type="scientific">Anthurium amnicola</name>
    <dbReference type="NCBI Taxonomy" id="1678845"/>
    <lineage>
        <taxon>Eukaryota</taxon>
        <taxon>Viridiplantae</taxon>
        <taxon>Streptophyta</taxon>
        <taxon>Embryophyta</taxon>
        <taxon>Tracheophyta</taxon>
        <taxon>Spermatophyta</taxon>
        <taxon>Magnoliopsida</taxon>
        <taxon>Liliopsida</taxon>
        <taxon>Araceae</taxon>
        <taxon>Pothoideae</taxon>
        <taxon>Potheae</taxon>
        <taxon>Anthurium</taxon>
    </lineage>
</organism>
<evidence type="ECO:0000256" key="1">
    <source>
        <dbReference type="SAM" id="MobiDB-lite"/>
    </source>
</evidence>
<reference evidence="2" key="1">
    <citation type="submission" date="2015-07" db="EMBL/GenBank/DDBJ databases">
        <title>Transcriptome Assembly of Anthurium amnicola.</title>
        <authorList>
            <person name="Suzuki J."/>
        </authorList>
    </citation>
    <scope>NUCLEOTIDE SEQUENCE</scope>
</reference>
<gene>
    <name evidence="2" type="primary">fam59a_1</name>
    <name evidence="2" type="ORF">g.67283</name>
</gene>
<feature type="region of interest" description="Disordered" evidence="1">
    <location>
        <begin position="186"/>
        <end position="205"/>
    </location>
</feature>
<sequence>MELPSSMTNKMDENVTSPFGGGFTMFGVDFSSKGLSWAENVYQKWENICRDHIVVKEPSKIVDAVGEQFRKIYEEVADDWLNPFSVGHVEVLTSDLSLEQDVIADVCEKPQTSHGEGPINEGLLVSPTSELSISLEETAIASLPDVQDEREEACDITALSPDIRQDKREEACDILNKKTALTPAESNRCSCSSETGDSQEEVSNSLTSASRSVSLQSVAVFPSEYPGDMVEGGLVVSCFTDPTKDEETSQGAQRNEYSVSLDRGIETNEEFEDVNLEDCLEERKQEDFWEESEKYELALISYRALKNRSYKKKLRDAFVSRFYSIKKNNEFEASFPSDVDVDPPKRGIVAASPVLSQVLEDGSLLTSESCEYDWELV</sequence>
<name>A0A1D1XPK0_9ARAE</name>
<dbReference type="AlphaFoldDB" id="A0A1D1XPK0"/>
<dbReference type="InterPro" id="IPR053273">
    <property type="entry name" value="CST_Regulator"/>
</dbReference>
<dbReference type="PANTHER" id="PTHR34659">
    <property type="entry name" value="BNAA05G11610D PROTEIN"/>
    <property type="match status" value="1"/>
</dbReference>
<dbReference type="EMBL" id="GDJX01023606">
    <property type="protein sequence ID" value="JAT44330.1"/>
    <property type="molecule type" value="Transcribed_RNA"/>
</dbReference>
<accession>A0A1D1XPK0</accession>